<comment type="caution">
    <text evidence="2">The sequence shown here is derived from an EMBL/GenBank/DDBJ whole genome shotgun (WGS) entry which is preliminary data.</text>
</comment>
<reference evidence="3" key="1">
    <citation type="submission" date="2024-04" db="EMBL/GenBank/DDBJ databases">
        <title>Salinicola lusitanus LLJ914,a marine bacterium isolated from the Okinawa Trough.</title>
        <authorList>
            <person name="Li J."/>
        </authorList>
    </citation>
    <scope>NUCLEOTIDE SEQUENCE [LARGE SCALE GENOMIC DNA]</scope>
</reference>
<feature type="compositionally biased region" description="Basic and acidic residues" evidence="1">
    <location>
        <begin position="125"/>
        <end position="141"/>
    </location>
</feature>
<feature type="region of interest" description="Disordered" evidence="1">
    <location>
        <begin position="72"/>
        <end position="266"/>
    </location>
</feature>
<dbReference type="AlphaFoldDB" id="A0AAW0NS22"/>
<protein>
    <submittedName>
        <fullName evidence="2">Uncharacterized protein</fullName>
    </submittedName>
</protein>
<feature type="compositionally biased region" description="Basic and acidic residues" evidence="1">
    <location>
        <begin position="150"/>
        <end position="197"/>
    </location>
</feature>
<feature type="compositionally biased region" description="Low complexity" evidence="1">
    <location>
        <begin position="73"/>
        <end position="87"/>
    </location>
</feature>
<sequence>MRLFKIQAPGRSRRQQEKCPHQIGNYIDDSEDEKWRHWPRIQTLNHQCPFRYANGALIDACQLNTQKTYRQLEPTSESGSTTTGQSPVGALLSRDAERGLPPIRCRRVLGPPPNSQQPPLTSTDHINKDMIETGAGRERKQQQLKRLQRKKGEREEGEKREREKRREREREREREKRERKTERKREERERERRERRGRERKRRERERRKTREREKRERERKKERLQRKSEKEREEGKTERKREGERRGKEEREEGGKIERKDGRKG</sequence>
<organism evidence="2 3">
    <name type="scientific">Mugilogobius chulae</name>
    <name type="common">yellowstripe goby</name>
    <dbReference type="NCBI Taxonomy" id="88201"/>
    <lineage>
        <taxon>Eukaryota</taxon>
        <taxon>Metazoa</taxon>
        <taxon>Chordata</taxon>
        <taxon>Craniata</taxon>
        <taxon>Vertebrata</taxon>
        <taxon>Euteleostomi</taxon>
        <taxon>Actinopterygii</taxon>
        <taxon>Neopterygii</taxon>
        <taxon>Teleostei</taxon>
        <taxon>Neoteleostei</taxon>
        <taxon>Acanthomorphata</taxon>
        <taxon>Gobiaria</taxon>
        <taxon>Gobiiformes</taxon>
        <taxon>Gobioidei</taxon>
        <taxon>Gobiidae</taxon>
        <taxon>Gobionellinae</taxon>
        <taxon>Mugilogobius</taxon>
    </lineage>
</organism>
<evidence type="ECO:0000256" key="1">
    <source>
        <dbReference type="SAM" id="MobiDB-lite"/>
    </source>
</evidence>
<keyword evidence="3" id="KW-1185">Reference proteome</keyword>
<proteinExistence type="predicted"/>
<evidence type="ECO:0000313" key="3">
    <source>
        <dbReference type="Proteomes" id="UP001460270"/>
    </source>
</evidence>
<evidence type="ECO:0000313" key="2">
    <source>
        <dbReference type="EMBL" id="KAK7899222.1"/>
    </source>
</evidence>
<dbReference type="EMBL" id="JBBPFD010000014">
    <property type="protein sequence ID" value="KAK7899222.1"/>
    <property type="molecule type" value="Genomic_DNA"/>
</dbReference>
<name>A0AAW0NS22_9GOBI</name>
<gene>
    <name evidence="2" type="ORF">WMY93_020075</name>
</gene>
<feature type="compositionally biased region" description="Basic and acidic residues" evidence="1">
    <location>
        <begin position="207"/>
        <end position="266"/>
    </location>
</feature>
<accession>A0AAW0NS22</accession>
<dbReference type="Proteomes" id="UP001460270">
    <property type="component" value="Unassembled WGS sequence"/>
</dbReference>